<evidence type="ECO:0000256" key="4">
    <source>
        <dbReference type="ARBA" id="ARBA00012551"/>
    </source>
</evidence>
<dbReference type="GO" id="GO:0000781">
    <property type="term" value="C:chromosome, telomeric region"/>
    <property type="evidence" value="ECO:0007669"/>
    <property type="project" value="UniProtKB-SubCell"/>
</dbReference>
<dbReference type="InterPro" id="IPR006164">
    <property type="entry name" value="DNA_bd_Ku70/Ku80"/>
</dbReference>
<dbReference type="Gene3D" id="2.40.290.10">
    <property type="match status" value="1"/>
</dbReference>
<evidence type="ECO:0000259" key="22">
    <source>
        <dbReference type="PROSITE" id="PS50234"/>
    </source>
</evidence>
<keyword evidence="9 23" id="KW-0378">Hydrolase</keyword>
<proteinExistence type="inferred from homology"/>
<keyword evidence="16" id="KW-0539">Nucleus</keyword>
<keyword evidence="12" id="KW-0779">Telomere</keyword>
<comment type="catalytic activity">
    <reaction evidence="19">
        <text>ATP + H2O = ADP + phosphate + H(+)</text>
        <dbReference type="Rhea" id="RHEA:13065"/>
        <dbReference type="ChEBI" id="CHEBI:15377"/>
        <dbReference type="ChEBI" id="CHEBI:15378"/>
        <dbReference type="ChEBI" id="CHEBI:30616"/>
        <dbReference type="ChEBI" id="CHEBI:43474"/>
        <dbReference type="ChEBI" id="CHEBI:456216"/>
        <dbReference type="EC" id="3.6.4.12"/>
    </reaction>
</comment>
<evidence type="ECO:0000256" key="5">
    <source>
        <dbReference type="ARBA" id="ARBA00021792"/>
    </source>
</evidence>
<evidence type="ECO:0000256" key="3">
    <source>
        <dbReference type="ARBA" id="ARBA00007726"/>
    </source>
</evidence>
<evidence type="ECO:0000313" key="23">
    <source>
        <dbReference type="EMBL" id="RAR05892.1"/>
    </source>
</evidence>
<dbReference type="GO" id="GO:0003684">
    <property type="term" value="F:damaged DNA binding"/>
    <property type="evidence" value="ECO:0007669"/>
    <property type="project" value="InterPro"/>
</dbReference>
<keyword evidence="7" id="KW-0547">Nucleotide-binding</keyword>
<comment type="subcellular location">
    <subcellularLocation>
        <location evidence="2">Chromosome</location>
        <location evidence="2">Telomere</location>
    </subcellularLocation>
    <subcellularLocation>
        <location evidence="1">Nucleus</location>
    </subcellularLocation>
</comment>
<feature type="region of interest" description="Disordered" evidence="20">
    <location>
        <begin position="755"/>
        <end position="802"/>
    </location>
</feature>
<gene>
    <name evidence="23" type="ORF">DDE83_007163</name>
</gene>
<dbReference type="GO" id="GO:0042162">
    <property type="term" value="F:telomeric DNA binding"/>
    <property type="evidence" value="ECO:0007669"/>
    <property type="project" value="InterPro"/>
</dbReference>
<feature type="transmembrane region" description="Helical" evidence="21">
    <location>
        <begin position="891"/>
        <end position="913"/>
    </location>
</feature>
<keyword evidence="14" id="KW-0233">DNA recombination</keyword>
<dbReference type="PANTHER" id="PTHR35041">
    <property type="entry name" value="MEDIATOR OF RNA POLYMERASE II TRANSCRIPTION SUBUNIT 1"/>
    <property type="match status" value="1"/>
</dbReference>
<dbReference type="GO" id="GO:0005524">
    <property type="term" value="F:ATP binding"/>
    <property type="evidence" value="ECO:0007669"/>
    <property type="project" value="UniProtKB-KW"/>
</dbReference>
<evidence type="ECO:0000256" key="15">
    <source>
        <dbReference type="ARBA" id="ARBA00023204"/>
    </source>
</evidence>
<reference evidence="24" key="1">
    <citation type="submission" date="2018-05" db="EMBL/GenBank/DDBJ databases">
        <title>Draft genome sequence of Stemphylium lycopersici strain CIDEFI 213.</title>
        <authorList>
            <person name="Medina R."/>
            <person name="Franco M.E.E."/>
            <person name="Lucentini C.G."/>
            <person name="Saparrat M.C.N."/>
            <person name="Balatti P.A."/>
        </authorList>
    </citation>
    <scope>NUCLEOTIDE SEQUENCE [LARGE SCALE GENOMIC DNA]</scope>
    <source>
        <strain evidence="24">CIDEFI 213</strain>
    </source>
</reference>
<dbReference type="InterPro" id="IPR016194">
    <property type="entry name" value="SPOC-like_C_dom_sf"/>
</dbReference>
<dbReference type="SUPFAM" id="SSF100939">
    <property type="entry name" value="SPOC domain-like"/>
    <property type="match status" value="1"/>
</dbReference>
<evidence type="ECO:0000256" key="18">
    <source>
        <dbReference type="ARBA" id="ARBA00031847"/>
    </source>
</evidence>
<keyword evidence="21" id="KW-0812">Transmembrane</keyword>
<dbReference type="SUPFAM" id="SSF53300">
    <property type="entry name" value="vWA-like"/>
    <property type="match status" value="1"/>
</dbReference>
<evidence type="ECO:0000256" key="12">
    <source>
        <dbReference type="ARBA" id="ARBA00022895"/>
    </source>
</evidence>
<evidence type="ECO:0000256" key="11">
    <source>
        <dbReference type="ARBA" id="ARBA00022840"/>
    </source>
</evidence>
<sequence length="1526" mass="171281">MAGKEATVYILDLGRSMSEKRHGRDQTDLDWALEYVWDKITTTVATGRKSALMSVIGYRTDETDLAGTMGEMEDIEGYENIKVFSHLKQYLLGDIRNLQEHLKPSKTDSGDLLSALAVAIHMIDTSTKGAKGNPLKYDRRIIIVTDGRGQMDTEDVEQLTSKIKDPDAPFEIVLLGLDFDDPEVAFKEEGKDSQKARNEEVLKSFVENCDGNFGTLATAIDQLHTPRLKETRPVHSYRGSLTLGDPAKYDATITIDVERYPCTMLAKPPTASSFAVRADTGDTFGSTVESSATVVDDNQAETDLSAVRNQRVYQIENQPGVKTNVEMDELERGYEYGRTAVHISESDMNVVKLETQQSMELVGFVKAEEFERFLPLSRSNFIVPQKANQPAQLGLSSFIHALYEADCYAIARLVAKDLKPPILLLLVPRIELEWEALVDVELPFEEDMRRYKFPPLDRKLTVSGKTITEHKDLPTKDLVDAMSDYVDAMDLSNFGRDEDGNEDEYAKPEDTFSPLVHRINHVIRWRATHPDPNLPIPDPPEILLKYSMPPTELIASSESQLNAVKQAADIKKVPPKVKGRGKRQRAERDKPLSGLDVDELLGNPKRVKIEPNNLIPSFKQALAASDDMDAIQEAADGIAKEIRSLISNSVGDSAYQRALEAIRVMREELTELEEPETYNAFVKGLKEDILGGKLNGNRRDMWWRIKGNRYGLVDSKRSYVSPVTEDEARRFYQLSPGEAMLSCIATVGAMDSRHSELQESPPTPGIHITKPAYASIPTRTSDESFNSRGDRRSRFDQDVDPGLGIQMQSMASPKSSDVTHWHQDTGKGKVGMFSPPYSPGPRPLYARTPDTLYSFGSGVSRARTDPMTERLIAHRATQSARWQIHWRSPALMIFAFCMGIVFALLQHFLYSFLHHKKEDDEDKKFRWVLWGRVLAYLSKVAFGGCVVLVFRQRLWRTFRERALTVLSIDQLFGATEDPSLFTNWEAVSNAPVLVFIAMTIWLIPLATIIFSPGALTFGTFLHHESIDLAVPTLNFSAESTKDWRHPVKMADGITKKKSVMYYNTTDKAGIASGWFDYYDQPSAELVRIALLLAYSNMDHPNARQDARQHACGGRYNCTYEQSFVAPGYQCEDIADDDRLNELKAPFNLSKMAPQGRTAYYAEVDIGDYERPQPGEFQKGNGGVPIGEALPELGFLKSEPILWIGYSRDSGVNLTDDDPLVAAWTTRFDPRVVRCVHMETNYTVNWNFKEPWFNVTTKREYLRPIVDTTITSLNRGVTKETQDPFPAENFISPRSDVALYKKTAAYHAIGDMFRNFLRGHVDIEPQIPGPYYTQVHSDVTKTRLTNSDAEPRPHLGAEIESFYTDLILSLFSAPEMLVVSTEQIVVQRSQLQSSFVYVPHRLWQCYAPVIFITLSILIFGLLTIWEDGTTFSTGFSRILVTTRNTTLDDISRGACLGNDPFPGELMRTRLQFGVLADASETEYASGDGFQNVGHCAFGVPAEVGRVFRGVGYAGLVRRKTGPTMPGL</sequence>
<evidence type="ECO:0000256" key="16">
    <source>
        <dbReference type="ARBA" id="ARBA00023242"/>
    </source>
</evidence>
<comment type="function">
    <text evidence="17">Single-stranded DNA-dependent ATP-dependent helicase. Involved in non-homologous end joining (NHEJ) DNA double strand break repair. DNA-binding is sequence-independent but has a high affinity to nicks in double-stranded DNA and to the ends of duplex DNA. Binds to naturally occurring chromosomal ends, and therefore provides chromosomal end protection. Required also for telomere recombination to repair telomeric ends in the absence of telomerase. KU70, of the KU70/KU80 heterodimer, binds to the stem loop of TLC1, the RNA component of telomerase. Involved in telomere maintenance. Interacts with telomeric repeats and subtelomeric sequences thereby controlling telomere length and protecting against subtelomeric rearrangement. Maintains telomeric chromatin, which is involved in silencing the expression of genes located at the telomere. Required for mating-type switching.</text>
</comment>
<dbReference type="GO" id="GO:0000723">
    <property type="term" value="P:telomere maintenance"/>
    <property type="evidence" value="ECO:0007669"/>
    <property type="project" value="InterPro"/>
</dbReference>
<dbReference type="GO" id="GO:0006303">
    <property type="term" value="P:double-strand break repair via nonhomologous end joining"/>
    <property type="evidence" value="ECO:0007669"/>
    <property type="project" value="InterPro"/>
</dbReference>
<dbReference type="FunFam" id="2.40.290.10:FF:000008">
    <property type="entry name" value="ATP-dependent DNA helicase II subunit 2"/>
    <property type="match status" value="1"/>
</dbReference>
<keyword evidence="13" id="KW-0238">DNA-binding</keyword>
<evidence type="ECO:0000313" key="24">
    <source>
        <dbReference type="Proteomes" id="UP000249619"/>
    </source>
</evidence>
<keyword evidence="8" id="KW-0227">DNA damage</keyword>
<evidence type="ECO:0000256" key="1">
    <source>
        <dbReference type="ARBA" id="ARBA00004123"/>
    </source>
</evidence>
<dbReference type="InterPro" id="IPR002035">
    <property type="entry name" value="VWF_A"/>
</dbReference>
<feature type="transmembrane region" description="Helical" evidence="21">
    <location>
        <begin position="933"/>
        <end position="950"/>
    </location>
</feature>
<dbReference type="STRING" id="183478.A0A364MWV4"/>
<feature type="region of interest" description="Disordered" evidence="20">
    <location>
        <begin position="575"/>
        <end position="597"/>
    </location>
</feature>
<evidence type="ECO:0000256" key="20">
    <source>
        <dbReference type="SAM" id="MobiDB-lite"/>
    </source>
</evidence>
<keyword evidence="21" id="KW-1133">Transmembrane helix</keyword>
<dbReference type="FunFam" id="3.40.50.410:FF:000073">
    <property type="entry name" value="ATP-dependent DNA helicase II subunit 2"/>
    <property type="match status" value="1"/>
</dbReference>
<evidence type="ECO:0000256" key="2">
    <source>
        <dbReference type="ARBA" id="ARBA00004574"/>
    </source>
</evidence>
<keyword evidence="6" id="KW-0158">Chromosome</keyword>
<keyword evidence="10 23" id="KW-0347">Helicase</keyword>
<dbReference type="SUPFAM" id="SSF101420">
    <property type="entry name" value="C-terminal domain of Ku80"/>
    <property type="match status" value="1"/>
</dbReference>
<dbReference type="Gene3D" id="1.25.40.240">
    <property type="entry name" value="Ku, C-terminal domain"/>
    <property type="match status" value="1"/>
</dbReference>
<dbReference type="SMART" id="SM00559">
    <property type="entry name" value="Ku78"/>
    <property type="match status" value="1"/>
</dbReference>
<evidence type="ECO:0000256" key="10">
    <source>
        <dbReference type="ARBA" id="ARBA00022806"/>
    </source>
</evidence>
<evidence type="ECO:0000256" key="19">
    <source>
        <dbReference type="ARBA" id="ARBA00047995"/>
    </source>
</evidence>
<feature type="compositionally biased region" description="Polar residues" evidence="20">
    <location>
        <begin position="777"/>
        <end position="787"/>
    </location>
</feature>
<dbReference type="GO" id="GO:0006310">
    <property type="term" value="P:DNA recombination"/>
    <property type="evidence" value="ECO:0007669"/>
    <property type="project" value="UniProtKB-KW"/>
</dbReference>
<feature type="domain" description="VWFA" evidence="22">
    <location>
        <begin position="6"/>
        <end position="177"/>
    </location>
</feature>
<protein>
    <recommendedName>
        <fullName evidence="5">ATP-dependent DNA helicase II subunit 2</fullName>
        <ecNumber evidence="4">3.6.4.12</ecNumber>
    </recommendedName>
    <alternativeName>
        <fullName evidence="18">ATP-dependent DNA helicase II subunit Ku80</fullName>
    </alternativeName>
</protein>
<feature type="compositionally biased region" description="Basic and acidic residues" evidence="20">
    <location>
        <begin position="788"/>
        <end position="797"/>
    </location>
</feature>
<comment type="similarity">
    <text evidence="3">Belongs to the ku80 family.</text>
</comment>
<dbReference type="InterPro" id="IPR036465">
    <property type="entry name" value="vWFA_dom_sf"/>
</dbReference>
<dbReference type="OrthoDB" id="30826at2759"/>
<feature type="transmembrane region" description="Helical" evidence="21">
    <location>
        <begin position="990"/>
        <end position="1010"/>
    </location>
</feature>
<dbReference type="Proteomes" id="UP000249619">
    <property type="component" value="Unassembled WGS sequence"/>
</dbReference>
<dbReference type="InterPro" id="IPR024193">
    <property type="entry name" value="Ku80"/>
</dbReference>
<evidence type="ECO:0000256" key="13">
    <source>
        <dbReference type="ARBA" id="ARBA00023125"/>
    </source>
</evidence>
<comment type="caution">
    <text evidence="23">The sequence shown here is derived from an EMBL/GenBank/DDBJ whole genome shotgun (WGS) entry which is preliminary data.</text>
</comment>
<dbReference type="GO" id="GO:0016887">
    <property type="term" value="F:ATP hydrolysis activity"/>
    <property type="evidence" value="ECO:0007669"/>
    <property type="project" value="RHEA"/>
</dbReference>
<organism evidence="23 24">
    <name type="scientific">Stemphylium lycopersici</name>
    <name type="common">Tomato gray leaf spot disease fungus</name>
    <name type="synonym">Thyrospora lycopersici</name>
    <dbReference type="NCBI Taxonomy" id="183478"/>
    <lineage>
        <taxon>Eukaryota</taxon>
        <taxon>Fungi</taxon>
        <taxon>Dikarya</taxon>
        <taxon>Ascomycota</taxon>
        <taxon>Pezizomycotina</taxon>
        <taxon>Dothideomycetes</taxon>
        <taxon>Pleosporomycetidae</taxon>
        <taxon>Pleosporales</taxon>
        <taxon>Pleosporineae</taxon>
        <taxon>Pleosporaceae</taxon>
        <taxon>Stemphylium</taxon>
    </lineage>
</organism>
<keyword evidence="21" id="KW-0472">Membrane</keyword>
<dbReference type="Pfam" id="PF02735">
    <property type="entry name" value="Ku"/>
    <property type="match status" value="1"/>
</dbReference>
<keyword evidence="11" id="KW-0067">ATP-binding</keyword>
<dbReference type="InterPro" id="IPR036494">
    <property type="entry name" value="Ku_C_sf"/>
</dbReference>
<dbReference type="Gene3D" id="3.40.50.410">
    <property type="entry name" value="von Willebrand factor, type A domain"/>
    <property type="match status" value="1"/>
</dbReference>
<accession>A0A364MWV4</accession>
<evidence type="ECO:0000256" key="17">
    <source>
        <dbReference type="ARBA" id="ARBA00024890"/>
    </source>
</evidence>
<keyword evidence="15" id="KW-0234">DNA repair</keyword>
<evidence type="ECO:0000256" key="14">
    <source>
        <dbReference type="ARBA" id="ARBA00023172"/>
    </source>
</evidence>
<evidence type="ECO:0000256" key="7">
    <source>
        <dbReference type="ARBA" id="ARBA00022741"/>
    </source>
</evidence>
<dbReference type="Gene3D" id="1.10.1600.10">
    <property type="match status" value="1"/>
</dbReference>
<dbReference type="GO" id="GO:0003678">
    <property type="term" value="F:DNA helicase activity"/>
    <property type="evidence" value="ECO:0007669"/>
    <property type="project" value="UniProtKB-EC"/>
</dbReference>
<evidence type="ECO:0000256" key="9">
    <source>
        <dbReference type="ARBA" id="ARBA00022801"/>
    </source>
</evidence>
<dbReference type="PROSITE" id="PS50234">
    <property type="entry name" value="VWFA"/>
    <property type="match status" value="1"/>
</dbReference>
<name>A0A364MWV4_STELY</name>
<dbReference type="Pfam" id="PF08785">
    <property type="entry name" value="Ku_PK_bind"/>
    <property type="match status" value="1"/>
</dbReference>
<dbReference type="InterPro" id="IPR014893">
    <property type="entry name" value="Ku_PK_bind"/>
</dbReference>
<evidence type="ECO:0000256" key="8">
    <source>
        <dbReference type="ARBA" id="ARBA00022763"/>
    </source>
</evidence>
<evidence type="ECO:0000256" key="6">
    <source>
        <dbReference type="ARBA" id="ARBA00022454"/>
    </source>
</evidence>
<dbReference type="EMBL" id="QGDH01000124">
    <property type="protein sequence ID" value="RAR05892.1"/>
    <property type="molecule type" value="Genomic_DNA"/>
</dbReference>
<feature type="transmembrane region" description="Helical" evidence="21">
    <location>
        <begin position="1404"/>
        <end position="1424"/>
    </location>
</feature>
<dbReference type="FunFam" id="1.10.1600.10:FF:000002">
    <property type="entry name" value="X-ray repair cross-complementing protein 5"/>
    <property type="match status" value="1"/>
</dbReference>
<dbReference type="GO" id="GO:0043564">
    <property type="term" value="C:Ku70:Ku80 complex"/>
    <property type="evidence" value="ECO:0007669"/>
    <property type="project" value="InterPro"/>
</dbReference>
<dbReference type="PANTHER" id="PTHR35041:SF3">
    <property type="entry name" value="FORMYLMETHIONINE DEFORMYLASE-LIKE PROTEIN"/>
    <property type="match status" value="1"/>
</dbReference>
<keyword evidence="24" id="KW-1185">Reference proteome</keyword>
<evidence type="ECO:0000256" key="21">
    <source>
        <dbReference type="SAM" id="Phobius"/>
    </source>
</evidence>
<dbReference type="CDD" id="cd00873">
    <property type="entry name" value="KU80"/>
    <property type="match status" value="1"/>
</dbReference>
<dbReference type="EC" id="3.6.4.12" evidence="4"/>